<dbReference type="AlphaFoldDB" id="A0A132B8S1"/>
<evidence type="ECO:0000313" key="1">
    <source>
        <dbReference type="EMBL" id="KUJ08796.1"/>
    </source>
</evidence>
<dbReference type="Gene3D" id="3.80.10.10">
    <property type="entry name" value="Ribonuclease Inhibitor"/>
    <property type="match status" value="1"/>
</dbReference>
<dbReference type="OrthoDB" id="3945550at2759"/>
<organism evidence="1 2">
    <name type="scientific">Mollisia scopiformis</name>
    <name type="common">Conifer needle endophyte fungus</name>
    <name type="synonym">Phialocephala scopiformis</name>
    <dbReference type="NCBI Taxonomy" id="149040"/>
    <lineage>
        <taxon>Eukaryota</taxon>
        <taxon>Fungi</taxon>
        <taxon>Dikarya</taxon>
        <taxon>Ascomycota</taxon>
        <taxon>Pezizomycotina</taxon>
        <taxon>Leotiomycetes</taxon>
        <taxon>Helotiales</taxon>
        <taxon>Mollisiaceae</taxon>
        <taxon>Mollisia</taxon>
    </lineage>
</organism>
<feature type="non-terminal residue" evidence="1">
    <location>
        <position position="1"/>
    </location>
</feature>
<proteinExistence type="predicted"/>
<name>A0A132B8S1_MOLSC</name>
<gene>
    <name evidence="1" type="ORF">LY89DRAFT_599335</name>
</gene>
<keyword evidence="2" id="KW-1185">Reference proteome</keyword>
<dbReference type="KEGG" id="psco:LY89DRAFT_599335"/>
<protein>
    <submittedName>
        <fullName evidence="1">Uncharacterized protein</fullName>
    </submittedName>
</protein>
<dbReference type="GeneID" id="28819815"/>
<dbReference type="InParanoid" id="A0A132B8S1"/>
<dbReference type="Proteomes" id="UP000070700">
    <property type="component" value="Unassembled WGS sequence"/>
</dbReference>
<dbReference type="RefSeq" id="XP_018063151.1">
    <property type="nucleotide sequence ID" value="XM_018210089.1"/>
</dbReference>
<sequence>LEMVSFQDLPSIALLHICDYLDRDHASSLVAFACANKHCYSTAIILLFRSIRLSTSSQLAAEVQRCHDMLHRSASTGFVRRLSIDGPWPQRNRDGIEQTRPKIFGEDRGYERRLIDTVSTYRTIADKTSAMAVYEANDAWKPLAALVRQLPALQDLIYKRPSQFQPCLLETLHQHLPHCRLHIDPFKLRSLNEHLTDPYEVVLATSPSLYSIGVDCDMQWGAITGTVQNFNYEAVQSMVACLAPNLKEIRIFNASWGATLNGFPEGEPWKGFTPNRRAEISSTKIGSLRSLCIGVGDKLIGTHLIKTWNAHTDFSVLESMNLEAEVDQAVLEFLAASSGFPSLTDLVLNLTYDYMSPSQKTELYNLASRFLLSLQPLSRLTLSGGLSRVSLESILEHHGAALRSLDLKGSPESDKILSPEVIARIGPQCPLLRDLTLKVRRSKGDAIEWAARGGLGSYQALGSFVNLKYLSLALDASNHAILGAESLAGLDLEDDDVPYPETPTDPSFDEFDQRFFQESYSGYRAPRKGHIRDAFINSAVDGVLTEAIFWAISCGKAEGSLPLEELRLRVFGGGDFGGGLFPQSVSVIIAELGRSWFCKRCVRDDRRQQLITKELTQRKQETWQTQTGQPTPFAQSIFRRIWPARGGDWRDEWCSLTLQTLNT</sequence>
<dbReference type="EMBL" id="KQ947434">
    <property type="protein sequence ID" value="KUJ08796.1"/>
    <property type="molecule type" value="Genomic_DNA"/>
</dbReference>
<reference evidence="1 2" key="1">
    <citation type="submission" date="2015-10" db="EMBL/GenBank/DDBJ databases">
        <title>Full genome of DAOMC 229536 Phialocephala scopiformis, a fungal endophyte of spruce producing the potent anti-insectan compound rugulosin.</title>
        <authorList>
            <consortium name="DOE Joint Genome Institute"/>
            <person name="Walker A.K."/>
            <person name="Frasz S.L."/>
            <person name="Seifert K.A."/>
            <person name="Miller J.D."/>
            <person name="Mondo S.J."/>
            <person name="Labutti K."/>
            <person name="Lipzen A."/>
            <person name="Dockter R."/>
            <person name="Kennedy M."/>
            <person name="Grigoriev I.V."/>
            <person name="Spatafora J.W."/>
        </authorList>
    </citation>
    <scope>NUCLEOTIDE SEQUENCE [LARGE SCALE GENOMIC DNA]</scope>
    <source>
        <strain evidence="1 2">CBS 120377</strain>
    </source>
</reference>
<accession>A0A132B8S1</accession>
<dbReference type="STRING" id="149040.A0A132B8S1"/>
<evidence type="ECO:0000313" key="2">
    <source>
        <dbReference type="Proteomes" id="UP000070700"/>
    </source>
</evidence>
<dbReference type="InterPro" id="IPR032675">
    <property type="entry name" value="LRR_dom_sf"/>
</dbReference>